<evidence type="ECO:0000256" key="2">
    <source>
        <dbReference type="ARBA" id="ARBA00004496"/>
    </source>
</evidence>
<evidence type="ECO:0000313" key="9">
    <source>
        <dbReference type="Proteomes" id="UP000693970"/>
    </source>
</evidence>
<organism evidence="8 9">
    <name type="scientific">Nitzschia inconspicua</name>
    <dbReference type="NCBI Taxonomy" id="303405"/>
    <lineage>
        <taxon>Eukaryota</taxon>
        <taxon>Sar</taxon>
        <taxon>Stramenopiles</taxon>
        <taxon>Ochrophyta</taxon>
        <taxon>Bacillariophyta</taxon>
        <taxon>Bacillariophyceae</taxon>
        <taxon>Bacillariophycidae</taxon>
        <taxon>Bacillariales</taxon>
        <taxon>Bacillariaceae</taxon>
        <taxon>Nitzschia</taxon>
    </lineage>
</organism>
<comment type="subcellular location">
    <subcellularLocation>
        <location evidence="2">Cytoplasm</location>
    </subcellularLocation>
    <subcellularLocation>
        <location evidence="1">Nucleus</location>
    </subcellularLocation>
</comment>
<sequence length="369" mass="40607">MDAVDLNSQFEKTTEEIMSFSFNFLASENDKQIENDHGGGSTPTSERQAELVVKSGGAIDLDSSPNPTFRWLPEEFVHCNLASVIQNLRTISSCATTSLYLQKEKEHLKPCLSASSLSLVRRIQEDVISTECTTQFRKTDLVSGVYEGGLKVWECSIDLCQFLYQHNIDVQGHILELGCGHGLPSCWILKNALVSNNSDKNLECFVVFSDYNEFVLRDVTLKNVVLNACDASAMSSDLVADWLSRHVAFGAGDWNTMSKFLLGSSCDASNCPTAVPKDGLFDFILAAETTYSEAAAVDTAQLIVRHLRLKTGVAYVATKRYYFGVRGGTSSFVEALKGNTTRPMVVQVVQAYDNGAGNIRELLFIQDAQ</sequence>
<keyword evidence="3" id="KW-0963">Cytoplasm</keyword>
<dbReference type="InterPro" id="IPR019410">
    <property type="entry name" value="Methyltransf_16"/>
</dbReference>
<dbReference type="PANTHER" id="PTHR14614:SF39">
    <property type="entry name" value="HISTIDINE PROTEIN METHYLTRANSFERASE 1 HOMOLOG"/>
    <property type="match status" value="1"/>
</dbReference>
<evidence type="ECO:0000256" key="6">
    <source>
        <dbReference type="ARBA" id="ARBA00022691"/>
    </source>
</evidence>
<evidence type="ECO:0000313" key="8">
    <source>
        <dbReference type="EMBL" id="KAG7364839.1"/>
    </source>
</evidence>
<dbReference type="EMBL" id="JAGRRH010000009">
    <property type="protein sequence ID" value="KAG7364839.1"/>
    <property type="molecule type" value="Genomic_DNA"/>
</dbReference>
<protein>
    <submittedName>
        <fullName evidence="8">Lysine methyltransferase</fullName>
    </submittedName>
</protein>
<reference evidence="8" key="1">
    <citation type="journal article" date="2021" name="Sci. Rep.">
        <title>Diploid genomic architecture of Nitzschia inconspicua, an elite biomass production diatom.</title>
        <authorList>
            <person name="Oliver A."/>
            <person name="Podell S."/>
            <person name="Pinowska A."/>
            <person name="Traller J.C."/>
            <person name="Smith S.R."/>
            <person name="McClure R."/>
            <person name="Beliaev A."/>
            <person name="Bohutskyi P."/>
            <person name="Hill E.A."/>
            <person name="Rabines A."/>
            <person name="Zheng H."/>
            <person name="Allen L.Z."/>
            <person name="Kuo A."/>
            <person name="Grigoriev I.V."/>
            <person name="Allen A.E."/>
            <person name="Hazlebeck D."/>
            <person name="Allen E.E."/>
        </authorList>
    </citation>
    <scope>NUCLEOTIDE SEQUENCE</scope>
    <source>
        <strain evidence="8">Hildebrandi</strain>
    </source>
</reference>
<keyword evidence="9" id="KW-1185">Reference proteome</keyword>
<dbReference type="OrthoDB" id="1723750at2759"/>
<dbReference type="GO" id="GO:0005737">
    <property type="term" value="C:cytoplasm"/>
    <property type="evidence" value="ECO:0007669"/>
    <property type="project" value="UniProtKB-SubCell"/>
</dbReference>
<keyword evidence="7" id="KW-0539">Nucleus</keyword>
<dbReference type="GO" id="GO:0032259">
    <property type="term" value="P:methylation"/>
    <property type="evidence" value="ECO:0007669"/>
    <property type="project" value="UniProtKB-KW"/>
</dbReference>
<dbReference type="Proteomes" id="UP000693970">
    <property type="component" value="Unassembled WGS sequence"/>
</dbReference>
<proteinExistence type="predicted"/>
<keyword evidence="5" id="KW-0808">Transferase</keyword>
<dbReference type="PANTHER" id="PTHR14614">
    <property type="entry name" value="HEPATOCELLULAR CARCINOMA-ASSOCIATED ANTIGEN"/>
    <property type="match status" value="1"/>
</dbReference>
<evidence type="ECO:0000256" key="4">
    <source>
        <dbReference type="ARBA" id="ARBA00022603"/>
    </source>
</evidence>
<reference evidence="8" key="2">
    <citation type="submission" date="2021-04" db="EMBL/GenBank/DDBJ databases">
        <authorList>
            <person name="Podell S."/>
        </authorList>
    </citation>
    <scope>NUCLEOTIDE SEQUENCE</scope>
    <source>
        <strain evidence="8">Hildebrandi</strain>
    </source>
</reference>
<keyword evidence="4 8" id="KW-0489">Methyltransferase</keyword>
<dbReference type="GO" id="GO:0008168">
    <property type="term" value="F:methyltransferase activity"/>
    <property type="evidence" value="ECO:0007669"/>
    <property type="project" value="UniProtKB-KW"/>
</dbReference>
<accession>A0A9K3LN35</accession>
<dbReference type="GO" id="GO:0005634">
    <property type="term" value="C:nucleus"/>
    <property type="evidence" value="ECO:0007669"/>
    <property type="project" value="UniProtKB-SubCell"/>
</dbReference>
<evidence type="ECO:0000256" key="5">
    <source>
        <dbReference type="ARBA" id="ARBA00022679"/>
    </source>
</evidence>
<name>A0A9K3LN35_9STRA</name>
<evidence type="ECO:0000256" key="1">
    <source>
        <dbReference type="ARBA" id="ARBA00004123"/>
    </source>
</evidence>
<keyword evidence="6" id="KW-0949">S-adenosyl-L-methionine</keyword>
<comment type="caution">
    <text evidence="8">The sequence shown here is derived from an EMBL/GenBank/DDBJ whole genome shotgun (WGS) entry which is preliminary data.</text>
</comment>
<evidence type="ECO:0000256" key="3">
    <source>
        <dbReference type="ARBA" id="ARBA00022490"/>
    </source>
</evidence>
<evidence type="ECO:0000256" key="7">
    <source>
        <dbReference type="ARBA" id="ARBA00023242"/>
    </source>
</evidence>
<dbReference type="AlphaFoldDB" id="A0A9K3LN35"/>
<gene>
    <name evidence="8" type="ORF">IV203_038042</name>
</gene>